<name>A0A2P7RMJ9_9HYPH</name>
<dbReference type="RefSeq" id="WP_106727548.1">
    <property type="nucleotide sequence ID" value="NZ_PXYL01000038.1"/>
</dbReference>
<keyword evidence="2" id="KW-1185">Reference proteome</keyword>
<dbReference type="EMBL" id="PXYL01000038">
    <property type="protein sequence ID" value="PSJ51429.1"/>
    <property type="molecule type" value="Genomic_DNA"/>
</dbReference>
<dbReference type="Proteomes" id="UP000240653">
    <property type="component" value="Unassembled WGS sequence"/>
</dbReference>
<protein>
    <submittedName>
        <fullName evidence="1">Uncharacterized protein</fullName>
    </submittedName>
</protein>
<accession>A0A2P7RMJ9</accession>
<sequence length="99" mass="11434">MRDLRPLLLALRRREALKYLSHNPHQGGPRYPEELDRLDELVRRAAKSLHIVDADERAARILSLYSMGKHSLEEILEVAVHLHRQGSTILTPKWNRAPA</sequence>
<evidence type="ECO:0000313" key="1">
    <source>
        <dbReference type="EMBL" id="PSJ51429.1"/>
    </source>
</evidence>
<proteinExistence type="predicted"/>
<gene>
    <name evidence="1" type="ORF">C7I85_29450</name>
</gene>
<reference evidence="1 2" key="1">
    <citation type="submission" date="2018-03" db="EMBL/GenBank/DDBJ databases">
        <title>The draft genome of Mesorhizobium soli JCM 19897.</title>
        <authorList>
            <person name="Li L."/>
            <person name="Liu L."/>
            <person name="Liang L."/>
            <person name="Wang T."/>
            <person name="Zhang X."/>
        </authorList>
    </citation>
    <scope>NUCLEOTIDE SEQUENCE [LARGE SCALE GENOMIC DNA]</scope>
    <source>
        <strain evidence="1 2">JCM 19897</strain>
    </source>
</reference>
<dbReference type="OrthoDB" id="8121911at2"/>
<organism evidence="1 2">
    <name type="scientific">Pseudaminobacter soli</name>
    <name type="common">ex Li et al. 2025</name>
    <dbReference type="NCBI Taxonomy" id="1295366"/>
    <lineage>
        <taxon>Bacteria</taxon>
        <taxon>Pseudomonadati</taxon>
        <taxon>Pseudomonadota</taxon>
        <taxon>Alphaproteobacteria</taxon>
        <taxon>Hyphomicrobiales</taxon>
        <taxon>Phyllobacteriaceae</taxon>
        <taxon>Pseudaminobacter</taxon>
    </lineage>
</organism>
<evidence type="ECO:0000313" key="2">
    <source>
        <dbReference type="Proteomes" id="UP000240653"/>
    </source>
</evidence>
<comment type="caution">
    <text evidence="1">The sequence shown here is derived from an EMBL/GenBank/DDBJ whole genome shotgun (WGS) entry which is preliminary data.</text>
</comment>
<dbReference type="AlphaFoldDB" id="A0A2P7RMJ9"/>